<dbReference type="AlphaFoldDB" id="K8EES2"/>
<gene>
    <name evidence="3" type="ORF">Bathy05g01840</name>
</gene>
<sequence>MTTTTTTTTKTTTTRALSFSLLFFFFLGSLRFEEANAYSHSTTSSDASSTDPEYYCVGVCETSVADAACGGDAANQRTTECNAYDSTSADKITLSQVGASALTDVKGFVGCKETSCASYCAMSGVTSEIPFKLMNLDGRNVICVVSGKTMFMTESQAVMHAYSKGCTGAHAMGDPAMYMAGATHTACDHSDATTTTSGAAYSSTMMSQNALAVSSACVASLVALLLLAC</sequence>
<proteinExistence type="predicted"/>
<protein>
    <submittedName>
        <fullName evidence="3">Uncharacterized protein</fullName>
    </submittedName>
</protein>
<name>K8EES2_9CHLO</name>
<dbReference type="GeneID" id="19015687"/>
<keyword evidence="1" id="KW-1133">Transmembrane helix</keyword>
<keyword evidence="1" id="KW-0472">Membrane</keyword>
<dbReference type="RefSeq" id="XP_007512963.1">
    <property type="nucleotide sequence ID" value="XM_007512901.1"/>
</dbReference>
<keyword evidence="4" id="KW-1185">Reference proteome</keyword>
<dbReference type="EMBL" id="FO082274">
    <property type="protein sequence ID" value="CCO16521.1"/>
    <property type="molecule type" value="Genomic_DNA"/>
</dbReference>
<feature type="signal peptide" evidence="2">
    <location>
        <begin position="1"/>
        <end position="37"/>
    </location>
</feature>
<reference evidence="3 4" key="1">
    <citation type="submission" date="2011-10" db="EMBL/GenBank/DDBJ databases">
        <authorList>
            <person name="Genoscope - CEA"/>
        </authorList>
    </citation>
    <scope>NUCLEOTIDE SEQUENCE [LARGE SCALE GENOMIC DNA]</scope>
    <source>
        <strain evidence="3 4">RCC 1105</strain>
    </source>
</reference>
<keyword evidence="1" id="KW-0812">Transmembrane</keyword>
<evidence type="ECO:0000313" key="4">
    <source>
        <dbReference type="Proteomes" id="UP000198341"/>
    </source>
</evidence>
<evidence type="ECO:0000256" key="1">
    <source>
        <dbReference type="SAM" id="Phobius"/>
    </source>
</evidence>
<accession>K8EES2</accession>
<dbReference type="Proteomes" id="UP000198341">
    <property type="component" value="Chromosome 5"/>
</dbReference>
<feature type="chain" id="PRO_5003917364" evidence="2">
    <location>
        <begin position="38"/>
        <end position="229"/>
    </location>
</feature>
<keyword evidence="2" id="KW-0732">Signal</keyword>
<evidence type="ECO:0000256" key="2">
    <source>
        <dbReference type="SAM" id="SignalP"/>
    </source>
</evidence>
<evidence type="ECO:0000313" key="3">
    <source>
        <dbReference type="EMBL" id="CCO16521.1"/>
    </source>
</evidence>
<dbReference type="KEGG" id="bpg:Bathy05g01840"/>
<organism evidence="3 4">
    <name type="scientific">Bathycoccus prasinos</name>
    <dbReference type="NCBI Taxonomy" id="41875"/>
    <lineage>
        <taxon>Eukaryota</taxon>
        <taxon>Viridiplantae</taxon>
        <taxon>Chlorophyta</taxon>
        <taxon>Mamiellophyceae</taxon>
        <taxon>Mamiellales</taxon>
        <taxon>Bathycoccaceae</taxon>
        <taxon>Bathycoccus</taxon>
    </lineage>
</organism>
<feature type="transmembrane region" description="Helical" evidence="1">
    <location>
        <begin position="210"/>
        <end position="228"/>
    </location>
</feature>